<evidence type="ECO:0000313" key="2">
    <source>
        <dbReference type="Proteomes" id="UP000799118"/>
    </source>
</evidence>
<protein>
    <recommendedName>
        <fullName evidence="3">Tc1-like transposase DDE domain-containing protein</fullName>
    </recommendedName>
</protein>
<dbReference type="GO" id="GO:0003676">
    <property type="term" value="F:nucleic acid binding"/>
    <property type="evidence" value="ECO:0007669"/>
    <property type="project" value="InterPro"/>
</dbReference>
<feature type="non-terminal residue" evidence="1">
    <location>
        <position position="1"/>
    </location>
</feature>
<dbReference type="OrthoDB" id="2431447at2759"/>
<accession>A0A6A4H7T9</accession>
<keyword evidence="2" id="KW-1185">Reference proteome</keyword>
<gene>
    <name evidence="1" type="ORF">BT96DRAFT_828614</name>
</gene>
<proteinExistence type="predicted"/>
<sequence>VTHCEDEEYDEDCLIPTFKQSSFCVMVWACIMKGKKGPLVVLEYPGGKGGGINAQRYQEQVLEGKLLDFWEDIKSERGDIAFQQDGAPSHRAETTMKWFDNHDIDVFPHPPSSPDANHIEPV</sequence>
<dbReference type="EMBL" id="ML769563">
    <property type="protein sequence ID" value="KAE9393810.1"/>
    <property type="molecule type" value="Genomic_DNA"/>
</dbReference>
<dbReference type="Gene3D" id="3.30.420.10">
    <property type="entry name" value="Ribonuclease H-like superfamily/Ribonuclease H"/>
    <property type="match status" value="1"/>
</dbReference>
<evidence type="ECO:0008006" key="3">
    <source>
        <dbReference type="Google" id="ProtNLM"/>
    </source>
</evidence>
<dbReference type="AlphaFoldDB" id="A0A6A4H7T9"/>
<dbReference type="Proteomes" id="UP000799118">
    <property type="component" value="Unassembled WGS sequence"/>
</dbReference>
<reference evidence="1" key="1">
    <citation type="journal article" date="2019" name="Environ. Microbiol.">
        <title>Fungal ecological strategies reflected in gene transcription - a case study of two litter decomposers.</title>
        <authorList>
            <person name="Barbi F."/>
            <person name="Kohler A."/>
            <person name="Barry K."/>
            <person name="Baskaran P."/>
            <person name="Daum C."/>
            <person name="Fauchery L."/>
            <person name="Ihrmark K."/>
            <person name="Kuo A."/>
            <person name="LaButti K."/>
            <person name="Lipzen A."/>
            <person name="Morin E."/>
            <person name="Grigoriev I.V."/>
            <person name="Henrissat B."/>
            <person name="Lindahl B."/>
            <person name="Martin F."/>
        </authorList>
    </citation>
    <scope>NUCLEOTIDE SEQUENCE</scope>
    <source>
        <strain evidence="1">JB14</strain>
    </source>
</reference>
<dbReference type="InterPro" id="IPR036397">
    <property type="entry name" value="RNaseH_sf"/>
</dbReference>
<organism evidence="1 2">
    <name type="scientific">Gymnopus androsaceus JB14</name>
    <dbReference type="NCBI Taxonomy" id="1447944"/>
    <lineage>
        <taxon>Eukaryota</taxon>
        <taxon>Fungi</taxon>
        <taxon>Dikarya</taxon>
        <taxon>Basidiomycota</taxon>
        <taxon>Agaricomycotina</taxon>
        <taxon>Agaricomycetes</taxon>
        <taxon>Agaricomycetidae</taxon>
        <taxon>Agaricales</taxon>
        <taxon>Marasmiineae</taxon>
        <taxon>Omphalotaceae</taxon>
        <taxon>Gymnopus</taxon>
    </lineage>
</organism>
<name>A0A6A4H7T9_9AGAR</name>
<evidence type="ECO:0000313" key="1">
    <source>
        <dbReference type="EMBL" id="KAE9393810.1"/>
    </source>
</evidence>